<keyword evidence="7" id="KW-1185">Reference proteome</keyword>
<keyword evidence="3" id="KW-1015">Disulfide bond</keyword>
<feature type="domain" description="Sushi" evidence="5">
    <location>
        <begin position="82"/>
        <end position="139"/>
    </location>
</feature>
<protein>
    <recommendedName>
        <fullName evidence="5">Sushi domain-containing protein</fullName>
    </recommendedName>
</protein>
<reference evidence="6" key="3">
    <citation type="submission" date="2025-09" db="UniProtKB">
        <authorList>
            <consortium name="Ensembl"/>
        </authorList>
    </citation>
    <scope>IDENTIFICATION</scope>
</reference>
<dbReference type="InterPro" id="IPR000436">
    <property type="entry name" value="Sushi_SCR_CCP_dom"/>
</dbReference>
<comment type="caution">
    <text evidence="4">Lacks conserved residue(s) required for the propagation of feature annotation.</text>
</comment>
<keyword evidence="1 4" id="KW-0768">Sushi</keyword>
<dbReference type="AlphaFoldDB" id="A0A4W2CIU8"/>
<evidence type="ECO:0000313" key="7">
    <source>
        <dbReference type="Proteomes" id="UP000314981"/>
    </source>
</evidence>
<dbReference type="PANTHER" id="PTHR45785:SF7">
    <property type="entry name" value="COMPLEMENT FACTOR H"/>
    <property type="match status" value="1"/>
</dbReference>
<organism evidence="6 7">
    <name type="scientific">Bos indicus x Bos taurus</name>
    <name type="common">Hybrid cattle</name>
    <dbReference type="NCBI Taxonomy" id="30522"/>
    <lineage>
        <taxon>Eukaryota</taxon>
        <taxon>Metazoa</taxon>
        <taxon>Chordata</taxon>
        <taxon>Craniata</taxon>
        <taxon>Vertebrata</taxon>
        <taxon>Euteleostomi</taxon>
        <taxon>Mammalia</taxon>
        <taxon>Eutheria</taxon>
        <taxon>Laurasiatheria</taxon>
        <taxon>Artiodactyla</taxon>
        <taxon>Ruminantia</taxon>
        <taxon>Pecora</taxon>
        <taxon>Bovidae</taxon>
        <taxon>Bovinae</taxon>
        <taxon>Bos</taxon>
    </lineage>
</organism>
<dbReference type="Gene3D" id="2.10.70.10">
    <property type="entry name" value="Complement Module, domain 1"/>
    <property type="match status" value="6"/>
</dbReference>
<dbReference type="FunFam" id="2.10.70.10:FF:000060">
    <property type="entry name" value="Complement inhibitory factor H"/>
    <property type="match status" value="1"/>
</dbReference>
<dbReference type="GO" id="GO:0006956">
    <property type="term" value="P:complement activation"/>
    <property type="evidence" value="ECO:0007669"/>
    <property type="project" value="TreeGrafter"/>
</dbReference>
<dbReference type="PROSITE" id="PS50923">
    <property type="entry name" value="SUSHI"/>
    <property type="match status" value="2"/>
</dbReference>
<evidence type="ECO:0000259" key="5">
    <source>
        <dbReference type="PROSITE" id="PS50923"/>
    </source>
</evidence>
<evidence type="ECO:0000313" key="6">
    <source>
        <dbReference type="Ensembl" id="ENSBIXP00000011676.1"/>
    </source>
</evidence>
<dbReference type="GO" id="GO:0001851">
    <property type="term" value="F:complement component C3b binding"/>
    <property type="evidence" value="ECO:0007669"/>
    <property type="project" value="TreeGrafter"/>
</dbReference>
<accession>A0A4W2CIU8</accession>
<dbReference type="SUPFAM" id="SSF57535">
    <property type="entry name" value="Complement control module/SCR domain"/>
    <property type="match status" value="3"/>
</dbReference>
<evidence type="ECO:0000256" key="2">
    <source>
        <dbReference type="ARBA" id="ARBA00022729"/>
    </source>
</evidence>
<proteinExistence type="predicted"/>
<feature type="domain" description="Sushi" evidence="5">
    <location>
        <begin position="246"/>
        <end position="315"/>
    </location>
</feature>
<reference evidence="6" key="2">
    <citation type="submission" date="2025-08" db="UniProtKB">
        <authorList>
            <consortium name="Ensembl"/>
        </authorList>
    </citation>
    <scope>IDENTIFICATION</scope>
</reference>
<dbReference type="PANTHER" id="PTHR45785">
    <property type="entry name" value="COMPLEMENT FACTOR H-RELATED"/>
    <property type="match status" value="1"/>
</dbReference>
<evidence type="ECO:0000256" key="1">
    <source>
        <dbReference type="ARBA" id="ARBA00022659"/>
    </source>
</evidence>
<dbReference type="SMART" id="SM00032">
    <property type="entry name" value="CCP"/>
    <property type="match status" value="5"/>
</dbReference>
<dbReference type="GO" id="GO:0005615">
    <property type="term" value="C:extracellular space"/>
    <property type="evidence" value="ECO:0007669"/>
    <property type="project" value="TreeGrafter"/>
</dbReference>
<dbReference type="InterPro" id="IPR035976">
    <property type="entry name" value="Sushi/SCR/CCP_sf"/>
</dbReference>
<name>A0A4W2CIU8_BOBOX</name>
<dbReference type="Pfam" id="PF00084">
    <property type="entry name" value="Sushi"/>
    <property type="match status" value="4"/>
</dbReference>
<dbReference type="Ensembl" id="ENSBIXT00000021180.1">
    <property type="protein sequence ID" value="ENSBIXP00000011676.1"/>
    <property type="gene ID" value="ENSBIXG00000016889.1"/>
</dbReference>
<sequence length="380" mass="45003">FIQGFPLILTIWKLRIIDLKPFNYPVLKHGRLYYSYRGYFPVLVNQQFLYKCDQYFVPPSQHSWDYLTCTAEGWSPEESCLRECFFNNLGNRYTPSSEKKCLQGETVRVRCYEGYSLQNNQNTMTCTESGWSPPPRCIRVRKQCNYPVIKHGRLYHSYRKYFPARVNQQFLYNCDQYFVPPSQYSWDYLTCAAEGWSPEEPCLRECIFNNLENGYTPSSEKKILQGETVRVWCYHGYSLQNNQNTMICTEWLVSSSQMHPWKVKSYNGDITSLLQSAYPPGMSIEYHCQAYYVLWGNRNIVCQNGEWSQQPKCLEACVISEEIMKKKHHIQLKWKHDTKLYSKTEDNIEFMCQYGYHRLIPHHAFQTTCQEGKVVYPRCG</sequence>
<evidence type="ECO:0000256" key="4">
    <source>
        <dbReference type="PROSITE-ProRule" id="PRU00302"/>
    </source>
</evidence>
<evidence type="ECO:0000256" key="3">
    <source>
        <dbReference type="ARBA" id="ARBA00023157"/>
    </source>
</evidence>
<dbReference type="Proteomes" id="UP000314981">
    <property type="component" value="Chromosome 16"/>
</dbReference>
<keyword evidence="2" id="KW-0732">Signal</keyword>
<reference evidence="6 7" key="1">
    <citation type="submission" date="2018-11" db="EMBL/GenBank/DDBJ databases">
        <title>Haplotype-resolved cattle genomes.</title>
        <authorList>
            <person name="Low W.Y."/>
            <person name="Tearle R."/>
            <person name="Bickhart D.M."/>
            <person name="Rosen B.D."/>
            <person name="Koren S."/>
            <person name="Rhie A."/>
            <person name="Hiendleder S."/>
            <person name="Phillippy A.M."/>
            <person name="Smith T.P.L."/>
            <person name="Williams J.L."/>
        </authorList>
    </citation>
    <scope>NUCLEOTIDE SEQUENCE [LARGE SCALE GENOMIC DNA]</scope>
</reference>
<dbReference type="InterPro" id="IPR051503">
    <property type="entry name" value="ComplSys_Reg/VirEntry_Med"/>
</dbReference>
<dbReference type="CDD" id="cd00033">
    <property type="entry name" value="CCP"/>
    <property type="match status" value="2"/>
</dbReference>